<gene>
    <name evidence="1" type="ORF">RFI_36804</name>
</gene>
<dbReference type="InterPro" id="IPR015915">
    <property type="entry name" value="Kelch-typ_b-propeller"/>
</dbReference>
<dbReference type="InterPro" id="IPR006652">
    <property type="entry name" value="Kelch_1"/>
</dbReference>
<organism evidence="1 2">
    <name type="scientific">Reticulomyxa filosa</name>
    <dbReference type="NCBI Taxonomy" id="46433"/>
    <lineage>
        <taxon>Eukaryota</taxon>
        <taxon>Sar</taxon>
        <taxon>Rhizaria</taxon>
        <taxon>Retaria</taxon>
        <taxon>Foraminifera</taxon>
        <taxon>Monothalamids</taxon>
        <taxon>Reticulomyxidae</taxon>
        <taxon>Reticulomyxa</taxon>
    </lineage>
</organism>
<name>X6LGY0_RETFI</name>
<protein>
    <recommendedName>
        <fullName evidence="3">Kelch repeat protein</fullName>
    </recommendedName>
</protein>
<evidence type="ECO:0000313" key="1">
    <source>
        <dbReference type="EMBL" id="ETO00636.1"/>
    </source>
</evidence>
<dbReference type="OrthoDB" id="10052615at2759"/>
<evidence type="ECO:0000313" key="2">
    <source>
        <dbReference type="Proteomes" id="UP000023152"/>
    </source>
</evidence>
<keyword evidence="2" id="KW-1185">Reference proteome</keyword>
<dbReference type="Gene3D" id="2.120.10.80">
    <property type="entry name" value="Kelch-type beta propeller"/>
    <property type="match status" value="1"/>
</dbReference>
<feature type="non-terminal residue" evidence="1">
    <location>
        <position position="131"/>
    </location>
</feature>
<reference evidence="1 2" key="1">
    <citation type="journal article" date="2013" name="Curr. Biol.">
        <title>The Genome of the Foraminiferan Reticulomyxa filosa.</title>
        <authorList>
            <person name="Glockner G."/>
            <person name="Hulsmann N."/>
            <person name="Schleicher M."/>
            <person name="Noegel A.A."/>
            <person name="Eichinger L."/>
            <person name="Gallinger C."/>
            <person name="Pawlowski J."/>
            <person name="Sierra R."/>
            <person name="Euteneuer U."/>
            <person name="Pillet L."/>
            <person name="Moustafa A."/>
            <person name="Platzer M."/>
            <person name="Groth M."/>
            <person name="Szafranski K."/>
            <person name="Schliwa M."/>
        </authorList>
    </citation>
    <scope>NUCLEOTIDE SEQUENCE [LARGE SCALE GENOMIC DNA]</scope>
</reference>
<dbReference type="Pfam" id="PF01344">
    <property type="entry name" value="Kelch_1"/>
    <property type="match status" value="1"/>
</dbReference>
<comment type="caution">
    <text evidence="1">The sequence shown here is derived from an EMBL/GenBank/DDBJ whole genome shotgun (WGS) entry which is preliminary data.</text>
</comment>
<evidence type="ECO:0008006" key="3">
    <source>
        <dbReference type="Google" id="ProtNLM"/>
    </source>
</evidence>
<dbReference type="EMBL" id="ASPP01040457">
    <property type="protein sequence ID" value="ETO00636.1"/>
    <property type="molecule type" value="Genomic_DNA"/>
</dbReference>
<proteinExistence type="predicted"/>
<dbReference type="SUPFAM" id="SSF117281">
    <property type="entry name" value="Kelch motif"/>
    <property type="match status" value="1"/>
</dbReference>
<sequence length="131" mass="14971">MLLFCFNVGLSIEYDENNNTFQFSQLTVCDDIAPFNSYAYVCINDIILLFGGWNGDADNRNIVSKSVYKYSIRENKWTTFKNTLPSQLRDSIAILDEENNHIYIIGGSNNKSKLLSTKIEIKALSTHMKTK</sequence>
<dbReference type="AlphaFoldDB" id="X6LGY0"/>
<dbReference type="Proteomes" id="UP000023152">
    <property type="component" value="Unassembled WGS sequence"/>
</dbReference>
<accession>X6LGY0</accession>